<accession>A0ABD2TAV2</accession>
<comment type="caution">
    <text evidence="2">The sequence shown here is derived from an EMBL/GenBank/DDBJ whole genome shotgun (WGS) entry which is preliminary data.</text>
</comment>
<name>A0ABD2TAV2_9SOLN</name>
<feature type="compositionally biased region" description="Low complexity" evidence="1">
    <location>
        <begin position="123"/>
        <end position="139"/>
    </location>
</feature>
<evidence type="ECO:0000313" key="2">
    <source>
        <dbReference type="EMBL" id="KAL3352841.1"/>
    </source>
</evidence>
<evidence type="ECO:0000313" key="3">
    <source>
        <dbReference type="Proteomes" id="UP001627284"/>
    </source>
</evidence>
<feature type="region of interest" description="Disordered" evidence="1">
    <location>
        <begin position="61"/>
        <end position="94"/>
    </location>
</feature>
<gene>
    <name evidence="2" type="ORF">AABB24_020699</name>
</gene>
<reference evidence="2 3" key="1">
    <citation type="submission" date="2024-05" db="EMBL/GenBank/DDBJ databases">
        <title>De novo assembly of an allotetraploid wild potato.</title>
        <authorList>
            <person name="Hosaka A.J."/>
        </authorList>
    </citation>
    <scope>NUCLEOTIDE SEQUENCE [LARGE SCALE GENOMIC DNA]</scope>
    <source>
        <tissue evidence="2">Young leaves</tissue>
    </source>
</reference>
<proteinExistence type="predicted"/>
<dbReference type="Proteomes" id="UP001627284">
    <property type="component" value="Unassembled WGS sequence"/>
</dbReference>
<feature type="non-terminal residue" evidence="2">
    <location>
        <position position="1"/>
    </location>
</feature>
<evidence type="ECO:0000256" key="1">
    <source>
        <dbReference type="SAM" id="MobiDB-lite"/>
    </source>
</evidence>
<dbReference type="AlphaFoldDB" id="A0ABD2TAV2"/>
<dbReference type="EMBL" id="JBJKTR010000012">
    <property type="protein sequence ID" value="KAL3352841.1"/>
    <property type="molecule type" value="Genomic_DNA"/>
</dbReference>
<keyword evidence="3" id="KW-1185">Reference proteome</keyword>
<organism evidence="2 3">
    <name type="scientific">Solanum stoloniferum</name>
    <dbReference type="NCBI Taxonomy" id="62892"/>
    <lineage>
        <taxon>Eukaryota</taxon>
        <taxon>Viridiplantae</taxon>
        <taxon>Streptophyta</taxon>
        <taxon>Embryophyta</taxon>
        <taxon>Tracheophyta</taxon>
        <taxon>Spermatophyta</taxon>
        <taxon>Magnoliopsida</taxon>
        <taxon>eudicotyledons</taxon>
        <taxon>Gunneridae</taxon>
        <taxon>Pentapetalae</taxon>
        <taxon>asterids</taxon>
        <taxon>lamiids</taxon>
        <taxon>Solanales</taxon>
        <taxon>Solanaceae</taxon>
        <taxon>Solanoideae</taxon>
        <taxon>Solaneae</taxon>
        <taxon>Solanum</taxon>
    </lineage>
</organism>
<evidence type="ECO:0008006" key="4">
    <source>
        <dbReference type="Google" id="ProtNLM"/>
    </source>
</evidence>
<protein>
    <recommendedName>
        <fullName evidence="4">Extensin</fullName>
    </recommendedName>
</protein>
<sequence length="139" mass="15292">GGGILLGIRIFRLFIGKRGFSLFSIFPVSSPDSTSPPPLMTPQSFPHSYFPTAIHSPLFLPTASEPASKQPPGYHPKPTSVNHFFTAKTPPNHPDPFSLYLFLPRPIRKPPKPIRKPDPKPPSFSHFSAAAPARSSKLR</sequence>
<feature type="region of interest" description="Disordered" evidence="1">
    <location>
        <begin position="108"/>
        <end position="139"/>
    </location>
</feature>